<reference evidence="1 2" key="1">
    <citation type="journal article" date="2020" name="Nature">
        <title>Six reference-quality genomes reveal evolution of bat adaptations.</title>
        <authorList>
            <person name="Jebb D."/>
            <person name="Huang Z."/>
            <person name="Pippel M."/>
            <person name="Hughes G.M."/>
            <person name="Lavrichenko K."/>
            <person name="Devanna P."/>
            <person name="Winkler S."/>
            <person name="Jermiin L.S."/>
            <person name="Skirmuntt E.C."/>
            <person name="Katzourakis A."/>
            <person name="Burkitt-Gray L."/>
            <person name="Ray D.A."/>
            <person name="Sullivan K.A.M."/>
            <person name="Roscito J.G."/>
            <person name="Kirilenko B.M."/>
            <person name="Davalos L.M."/>
            <person name="Corthals A.P."/>
            <person name="Power M.L."/>
            <person name="Jones G."/>
            <person name="Ransome R.D."/>
            <person name="Dechmann D.K.N."/>
            <person name="Locatelli A.G."/>
            <person name="Puechmaille S.J."/>
            <person name="Fedrigo O."/>
            <person name="Jarvis E.D."/>
            <person name="Hiller M."/>
            <person name="Vernes S.C."/>
            <person name="Myers E.W."/>
            <person name="Teeling E.C."/>
        </authorList>
    </citation>
    <scope>NUCLEOTIDE SEQUENCE [LARGE SCALE GENOMIC DNA]</scope>
    <source>
        <strain evidence="1">Bat1K_MPI-CBG_1</strain>
    </source>
</reference>
<dbReference type="AlphaFoldDB" id="A0A833YJ06"/>
<organism evidence="1 2">
    <name type="scientific">Phyllostomus discolor</name>
    <name type="common">pale spear-nosed bat</name>
    <dbReference type="NCBI Taxonomy" id="89673"/>
    <lineage>
        <taxon>Eukaryota</taxon>
        <taxon>Metazoa</taxon>
        <taxon>Chordata</taxon>
        <taxon>Craniata</taxon>
        <taxon>Vertebrata</taxon>
        <taxon>Euteleostomi</taxon>
        <taxon>Mammalia</taxon>
        <taxon>Eutheria</taxon>
        <taxon>Laurasiatheria</taxon>
        <taxon>Chiroptera</taxon>
        <taxon>Yangochiroptera</taxon>
        <taxon>Phyllostomidae</taxon>
        <taxon>Phyllostominae</taxon>
        <taxon>Phyllostomus</taxon>
    </lineage>
</organism>
<protein>
    <submittedName>
        <fullName evidence="1">Uncharacterized protein</fullName>
    </submittedName>
</protein>
<comment type="caution">
    <text evidence="1">The sequence shown here is derived from an EMBL/GenBank/DDBJ whole genome shotgun (WGS) entry which is preliminary data.</text>
</comment>
<sequence>MEGWGDGTGWGVLPGPRCLEPQGAQHWKCQSACALCPCSAVPVTEGEAAPRQCFPSMHRLSAAPGTTQSVPWTGAQADQGCCTPCIPPSARGLFSSWPQNMTATGLLCHRHSGVLNFGLEAQEWRPIFLGWPNLGSVLGAKEVARGCWSGVRG</sequence>
<evidence type="ECO:0000313" key="2">
    <source>
        <dbReference type="Proteomes" id="UP000664940"/>
    </source>
</evidence>
<gene>
    <name evidence="1" type="ORF">HJG60_009527</name>
</gene>
<evidence type="ECO:0000313" key="1">
    <source>
        <dbReference type="EMBL" id="KAF6075133.1"/>
    </source>
</evidence>
<dbReference type="EMBL" id="JABVXQ010000015">
    <property type="protein sequence ID" value="KAF6075133.1"/>
    <property type="molecule type" value="Genomic_DNA"/>
</dbReference>
<proteinExistence type="predicted"/>
<name>A0A833YJ06_9CHIR</name>
<dbReference type="Proteomes" id="UP000664940">
    <property type="component" value="Unassembled WGS sequence"/>
</dbReference>
<accession>A0A833YJ06</accession>